<reference evidence="1 2" key="1">
    <citation type="submission" date="2020-04" db="EMBL/GenBank/DDBJ databases">
        <authorList>
            <person name="De Canck E."/>
        </authorList>
    </citation>
    <scope>NUCLEOTIDE SEQUENCE [LARGE SCALE GENOMIC DNA]</scope>
    <source>
        <strain evidence="1 2">LMG 3328</strain>
    </source>
</reference>
<organism evidence="1 2">
    <name type="scientific">Achromobacter ruhlandii</name>
    <dbReference type="NCBI Taxonomy" id="72557"/>
    <lineage>
        <taxon>Bacteria</taxon>
        <taxon>Pseudomonadati</taxon>
        <taxon>Pseudomonadota</taxon>
        <taxon>Betaproteobacteria</taxon>
        <taxon>Burkholderiales</taxon>
        <taxon>Alcaligenaceae</taxon>
        <taxon>Achromobacter</taxon>
    </lineage>
</organism>
<sequence length="51" mass="5532">MASWLVICATIRPLLRLLTECHGVQPGFSDPFLSLVAGTLDKLSGHHTLSK</sequence>
<name>A0A6S7DRI3_9BURK</name>
<gene>
    <name evidence="1" type="ORF">LMG3328_03236</name>
</gene>
<dbReference type="AlphaFoldDB" id="A0A6S7DRI3"/>
<evidence type="ECO:0000313" key="1">
    <source>
        <dbReference type="EMBL" id="CAB3879982.1"/>
    </source>
</evidence>
<dbReference type="Proteomes" id="UP000494122">
    <property type="component" value="Unassembled WGS sequence"/>
</dbReference>
<evidence type="ECO:0000313" key="2">
    <source>
        <dbReference type="Proteomes" id="UP000494122"/>
    </source>
</evidence>
<accession>A0A6S7DRI3</accession>
<protein>
    <submittedName>
        <fullName evidence="1">Uncharacterized protein</fullName>
    </submittedName>
</protein>
<dbReference type="EMBL" id="CADILE010000009">
    <property type="protein sequence ID" value="CAB3879982.1"/>
    <property type="molecule type" value="Genomic_DNA"/>
</dbReference>
<proteinExistence type="predicted"/>